<dbReference type="InterPro" id="IPR055903">
    <property type="entry name" value="DUF7480"/>
</dbReference>
<evidence type="ECO:0000313" key="3">
    <source>
        <dbReference type="EMBL" id="SUI70531.1"/>
    </source>
</evidence>
<dbReference type="InterPro" id="IPR054657">
    <property type="entry name" value="T6SS_periplasmic_put"/>
</dbReference>
<evidence type="ECO:0000256" key="1">
    <source>
        <dbReference type="SAM" id="Phobius"/>
    </source>
</evidence>
<proteinExistence type="predicted"/>
<reference evidence="3 4" key="1">
    <citation type="submission" date="2018-06" db="EMBL/GenBank/DDBJ databases">
        <authorList>
            <consortium name="Pathogen Informatics"/>
            <person name="Doyle S."/>
        </authorList>
    </citation>
    <scope>NUCLEOTIDE SEQUENCE [LARGE SCALE GENOMIC DNA]</scope>
    <source>
        <strain evidence="3 4">NCTC11544</strain>
    </source>
</reference>
<accession>A0A379ZYF0</accession>
<dbReference type="NCBIfam" id="NF045617">
    <property type="entry name" value="mostly_LP"/>
    <property type="match status" value="1"/>
</dbReference>
<feature type="domain" description="DUF7480" evidence="2">
    <location>
        <begin position="45"/>
        <end position="136"/>
    </location>
</feature>
<dbReference type="Pfam" id="PF24295">
    <property type="entry name" value="DUF7480"/>
    <property type="match status" value="1"/>
</dbReference>
<keyword evidence="1" id="KW-0472">Membrane</keyword>
<gene>
    <name evidence="3" type="ORF">NCTC11544_03176</name>
</gene>
<sequence length="159" mass="17853">MLKMQKYSVGFSMVSISWSLLLSGMCLMMLTGCPGPGDRMVPDETSLATWKVCIEIKDAQDYQPVAIAINLRGTPSKDKKYNFSPDLIVSYGELCIPSSYYSFVSGNKYIVEFILRSTRSDNESRSFFVGMGINNNQVYSFPLSDREFARPYGSIKVSE</sequence>
<keyword evidence="1" id="KW-0812">Transmembrane</keyword>
<dbReference type="EMBL" id="UGYN01000002">
    <property type="protein sequence ID" value="SUI70531.1"/>
    <property type="molecule type" value="Genomic_DNA"/>
</dbReference>
<name>A0A379ZYF0_9GAMM</name>
<protein>
    <recommendedName>
        <fullName evidence="2">DUF7480 domain-containing protein</fullName>
    </recommendedName>
</protein>
<dbReference type="Proteomes" id="UP000255529">
    <property type="component" value="Unassembled WGS sequence"/>
</dbReference>
<dbReference type="PROSITE" id="PS51257">
    <property type="entry name" value="PROKAR_LIPOPROTEIN"/>
    <property type="match status" value="1"/>
</dbReference>
<dbReference type="AlphaFoldDB" id="A0A379ZYF0"/>
<organism evidence="3 4">
    <name type="scientific">Serratia quinivorans</name>
    <dbReference type="NCBI Taxonomy" id="137545"/>
    <lineage>
        <taxon>Bacteria</taxon>
        <taxon>Pseudomonadati</taxon>
        <taxon>Pseudomonadota</taxon>
        <taxon>Gammaproteobacteria</taxon>
        <taxon>Enterobacterales</taxon>
        <taxon>Yersiniaceae</taxon>
        <taxon>Serratia</taxon>
    </lineage>
</organism>
<keyword evidence="1" id="KW-1133">Transmembrane helix</keyword>
<evidence type="ECO:0000259" key="2">
    <source>
        <dbReference type="Pfam" id="PF24295"/>
    </source>
</evidence>
<evidence type="ECO:0000313" key="4">
    <source>
        <dbReference type="Proteomes" id="UP000255529"/>
    </source>
</evidence>
<feature type="transmembrane region" description="Helical" evidence="1">
    <location>
        <begin position="7"/>
        <end position="30"/>
    </location>
</feature>